<evidence type="ECO:0000259" key="2">
    <source>
        <dbReference type="Pfam" id="PF00561"/>
    </source>
</evidence>
<dbReference type="Pfam" id="PF00561">
    <property type="entry name" value="Abhydrolase_1"/>
    <property type="match status" value="1"/>
</dbReference>
<dbReference type="Gene3D" id="3.40.50.1820">
    <property type="entry name" value="alpha/beta hydrolase"/>
    <property type="match status" value="1"/>
</dbReference>
<reference evidence="3 4" key="1">
    <citation type="submission" date="2017-06" db="EMBL/GenBank/DDBJ databases">
        <authorList>
            <person name="Kim H.J."/>
            <person name="Triplett B.A."/>
        </authorList>
    </citation>
    <scope>NUCLEOTIDE SEQUENCE [LARGE SCALE GENOMIC DNA]</scope>
    <source>
        <strain evidence="3 4">DSM 44715</strain>
    </source>
</reference>
<organism evidence="3 4">
    <name type="scientific">Actinomadura meyerae</name>
    <dbReference type="NCBI Taxonomy" id="240840"/>
    <lineage>
        <taxon>Bacteria</taxon>
        <taxon>Bacillati</taxon>
        <taxon>Actinomycetota</taxon>
        <taxon>Actinomycetes</taxon>
        <taxon>Streptosporangiales</taxon>
        <taxon>Thermomonosporaceae</taxon>
        <taxon>Actinomadura</taxon>
    </lineage>
</organism>
<dbReference type="AlphaFoldDB" id="A0A239MFA0"/>
<dbReference type="EMBL" id="FZOR01000028">
    <property type="protein sequence ID" value="SNT41375.1"/>
    <property type="molecule type" value="Genomic_DNA"/>
</dbReference>
<dbReference type="InterPro" id="IPR000639">
    <property type="entry name" value="Epox_hydrolase-like"/>
</dbReference>
<protein>
    <submittedName>
        <fullName evidence="3">Pimeloyl-ACP methyl ester carboxylesterase</fullName>
    </submittedName>
</protein>
<dbReference type="OrthoDB" id="2987348at2"/>
<keyword evidence="4" id="KW-1185">Reference proteome</keyword>
<evidence type="ECO:0000313" key="3">
    <source>
        <dbReference type="EMBL" id="SNT41375.1"/>
    </source>
</evidence>
<dbReference type="SUPFAM" id="SSF53474">
    <property type="entry name" value="alpha/beta-Hydrolases"/>
    <property type="match status" value="1"/>
</dbReference>
<evidence type="ECO:0000256" key="1">
    <source>
        <dbReference type="ARBA" id="ARBA00022801"/>
    </source>
</evidence>
<dbReference type="PANTHER" id="PTHR43329">
    <property type="entry name" value="EPOXIDE HYDROLASE"/>
    <property type="match status" value="1"/>
</dbReference>
<name>A0A239MFA0_9ACTN</name>
<dbReference type="RefSeq" id="WP_089328682.1">
    <property type="nucleotide sequence ID" value="NZ_FZOR01000028.1"/>
</dbReference>
<sequence>MAGWSHRYAKINGLDVHYVEQGTGPLVVLLHGFPHTWFSWRHQIGPIADAGFRVVAPDMRGMGQTSGPSDHREYVPDRVVADVTGLLDHLGAEKAVFSGLDFGLYAAYDLAYHHPERIAAIIGLENPFITPSDEPPLEIAARQGRRHFNHIHYFTADPGAAARDLDAAPREFLRKLFYALSSDYHYLDVWRKPPGTTYIDALPETPPLPWPWLSETELEFYVADYSRSGFAGGLNWYRAMDLSWEYRKPYAGRKKNPVPFYFIGSEQDVDLEAWHGRDPLDHLGDHYDDLRAVRMIKRAGHMMQMEKSGETTAAMLEFLAAGRNEWV</sequence>
<keyword evidence="1" id="KW-0378">Hydrolase</keyword>
<dbReference type="GO" id="GO:0016787">
    <property type="term" value="F:hydrolase activity"/>
    <property type="evidence" value="ECO:0007669"/>
    <property type="project" value="UniProtKB-KW"/>
</dbReference>
<gene>
    <name evidence="3" type="ORF">SAMN05443665_102814</name>
</gene>
<evidence type="ECO:0000313" key="4">
    <source>
        <dbReference type="Proteomes" id="UP000198318"/>
    </source>
</evidence>
<dbReference type="PRINTS" id="PR00412">
    <property type="entry name" value="EPOXHYDRLASE"/>
</dbReference>
<proteinExistence type="predicted"/>
<dbReference type="Proteomes" id="UP000198318">
    <property type="component" value="Unassembled WGS sequence"/>
</dbReference>
<feature type="domain" description="AB hydrolase-1" evidence="2">
    <location>
        <begin position="25"/>
        <end position="144"/>
    </location>
</feature>
<dbReference type="InterPro" id="IPR029058">
    <property type="entry name" value="AB_hydrolase_fold"/>
</dbReference>
<accession>A0A239MFA0</accession>
<dbReference type="InterPro" id="IPR000073">
    <property type="entry name" value="AB_hydrolase_1"/>
</dbReference>